<dbReference type="AlphaFoldDB" id="D1AWI3"/>
<sequence>MKIKKIFNKYIFLTLVIIGNIVFSQSSDYYNKIISQQISVITGLKEIYSKKTNFNILANVISADEILRQIPKYEDKKINNLQLYFPDLDYLDKYIENVSKRVGNVNIYLFNFQTDDKYMKNRDYITYKSKSIDKKIEKLENVKVFKVKIIDKDLTEIFLESLTEEKIDIDHFNKYIKVED</sequence>
<dbReference type="EMBL" id="CP001779">
    <property type="protein sequence ID" value="ACZ00659.1"/>
    <property type="molecule type" value="Genomic_DNA"/>
</dbReference>
<dbReference type="STRING" id="519441.Smon_0172"/>
<protein>
    <submittedName>
        <fullName evidence="1">Uncharacterized protein</fullName>
    </submittedName>
</protein>
<dbReference type="KEGG" id="smf:Smon_0172"/>
<reference evidence="1 2" key="1">
    <citation type="journal article" date="2009" name="Stand. Genomic Sci.">
        <title>Complete genome sequence of Streptobacillus moniliformis type strain (9901T).</title>
        <authorList>
            <person name="Nolan M."/>
            <person name="Gronow S."/>
            <person name="Lapidus A."/>
            <person name="Ivanova N."/>
            <person name="Copeland A."/>
            <person name="Lucas S."/>
            <person name="Del Rio T.G."/>
            <person name="Chen F."/>
            <person name="Tice H."/>
            <person name="Pitluck S."/>
            <person name="Cheng J.F."/>
            <person name="Sims D."/>
            <person name="Meincke L."/>
            <person name="Bruce D."/>
            <person name="Goodwin L."/>
            <person name="Brettin T."/>
            <person name="Han C."/>
            <person name="Detter J.C."/>
            <person name="Ovchinikova G."/>
            <person name="Pati A."/>
            <person name="Mavromatis K."/>
            <person name="Mikhailova N."/>
            <person name="Chen A."/>
            <person name="Palaniappan K."/>
            <person name="Land M."/>
            <person name="Hauser L."/>
            <person name="Chang Y.J."/>
            <person name="Jeffries C.D."/>
            <person name="Rohde M."/>
            <person name="Sproer C."/>
            <person name="Goker M."/>
            <person name="Bristow J."/>
            <person name="Eisen J.A."/>
            <person name="Markowitz V."/>
            <person name="Hugenholtz P."/>
            <person name="Kyrpides N.C."/>
            <person name="Klenk H.P."/>
            <person name="Chain P."/>
        </authorList>
    </citation>
    <scope>NUCLEOTIDE SEQUENCE [LARGE SCALE GENOMIC DNA]</scope>
    <source>
        <strain evidence="2">ATCC 14647 / DSM 12112 / NCTC 10651 / 9901</strain>
    </source>
</reference>
<evidence type="ECO:0000313" key="1">
    <source>
        <dbReference type="EMBL" id="ACZ00659.1"/>
    </source>
</evidence>
<dbReference type="RefSeq" id="WP_012858217.1">
    <property type="nucleotide sequence ID" value="NC_013515.1"/>
</dbReference>
<organism evidence="1 2">
    <name type="scientific">Streptobacillus moniliformis (strain ATCC 14647 / DSM 12112 / NCTC 10651 / 9901)</name>
    <dbReference type="NCBI Taxonomy" id="519441"/>
    <lineage>
        <taxon>Bacteria</taxon>
        <taxon>Fusobacteriati</taxon>
        <taxon>Fusobacteriota</taxon>
        <taxon>Fusobacteriia</taxon>
        <taxon>Fusobacteriales</taxon>
        <taxon>Leptotrichiaceae</taxon>
        <taxon>Streptobacillus</taxon>
    </lineage>
</organism>
<evidence type="ECO:0000313" key="2">
    <source>
        <dbReference type="Proteomes" id="UP000002072"/>
    </source>
</evidence>
<keyword evidence="2" id="KW-1185">Reference proteome</keyword>
<dbReference type="HOGENOM" id="CLU_1618104_0_0_0"/>
<accession>D1AWI3</accession>
<dbReference type="GeneID" id="29673484"/>
<name>D1AWI3_STRM9</name>
<dbReference type="Proteomes" id="UP000002072">
    <property type="component" value="Chromosome"/>
</dbReference>
<proteinExistence type="predicted"/>
<gene>
    <name evidence="1" type="ordered locus">Smon_0172</name>
</gene>